<accession>A0A4R8W6J8</accession>
<dbReference type="Pfam" id="PF13602">
    <property type="entry name" value="ADH_zinc_N_2"/>
    <property type="match status" value="1"/>
</dbReference>
<name>A0A4R8W6J8_9MICO</name>
<gene>
    <name evidence="1" type="ORF">E3O42_08025</name>
</gene>
<dbReference type="Gene3D" id="3.90.180.10">
    <property type="entry name" value="Medium-chain alcohol dehydrogenases, catalytic domain"/>
    <property type="match status" value="1"/>
</dbReference>
<organism evidence="1 2">
    <name type="scientific">Cryobacterium adonitolivorans</name>
    <dbReference type="NCBI Taxonomy" id="1259189"/>
    <lineage>
        <taxon>Bacteria</taxon>
        <taxon>Bacillati</taxon>
        <taxon>Actinomycetota</taxon>
        <taxon>Actinomycetes</taxon>
        <taxon>Micrococcales</taxon>
        <taxon>Microbacteriaceae</taxon>
        <taxon>Cryobacterium</taxon>
    </lineage>
</organism>
<dbReference type="EMBL" id="SOFL01000025">
    <property type="protein sequence ID" value="TFC02710.1"/>
    <property type="molecule type" value="Genomic_DNA"/>
</dbReference>
<evidence type="ECO:0000313" key="2">
    <source>
        <dbReference type="Proteomes" id="UP000297907"/>
    </source>
</evidence>
<dbReference type="AlphaFoldDB" id="A0A4R8W6J8"/>
<comment type="caution">
    <text evidence="1">The sequence shown here is derived from an EMBL/GenBank/DDBJ whole genome shotgun (WGS) entry which is preliminary data.</text>
</comment>
<dbReference type="OrthoDB" id="3175656at2"/>
<dbReference type="Proteomes" id="UP000297907">
    <property type="component" value="Unassembled WGS sequence"/>
</dbReference>
<proteinExistence type="predicted"/>
<dbReference type="Gene3D" id="3.40.50.720">
    <property type="entry name" value="NAD(P)-binding Rossmann-like Domain"/>
    <property type="match status" value="1"/>
</dbReference>
<keyword evidence="2" id="KW-1185">Reference proteome</keyword>
<evidence type="ECO:0000313" key="1">
    <source>
        <dbReference type="EMBL" id="TFC02710.1"/>
    </source>
</evidence>
<protein>
    <submittedName>
        <fullName evidence="1">Uncharacterized protein</fullName>
    </submittedName>
</protein>
<reference evidence="1 2" key="1">
    <citation type="submission" date="2019-03" db="EMBL/GenBank/DDBJ databases">
        <title>Genomics of glacier-inhabiting Cryobacterium strains.</title>
        <authorList>
            <person name="Liu Q."/>
            <person name="Xin Y.-H."/>
        </authorList>
    </citation>
    <scope>NUCLEOTIDE SEQUENCE [LARGE SCALE GENOMIC DNA]</scope>
    <source>
        <strain evidence="1 2">RHLS22-1</strain>
    </source>
</reference>
<sequence length="54" mass="5885">MRARGDQLRLISTLVDECALRPIVGCVVPFLQTTQALQNLKYGGSRGKTVISIP</sequence>